<dbReference type="InterPro" id="IPR003679">
    <property type="entry name" value="Amioglycoside_AcTrfase"/>
</dbReference>
<dbReference type="STRING" id="1763538.LPB68_06950"/>
<dbReference type="OrthoDB" id="7330654at2"/>
<dbReference type="PANTHER" id="PTHR11104:SF0">
    <property type="entry name" value="SPBETA PROPHAGE-DERIVED AMINOGLYCOSIDE N(3')-ACETYLTRANSFERASE-LIKE PROTEIN YOKD"/>
    <property type="match status" value="1"/>
</dbReference>
<comment type="catalytic activity">
    <reaction evidence="4">
        <text>a 2-deoxystreptamine antibiotic + acetyl-CoA = an N(3)-acetyl-2-deoxystreptamine antibiotic + CoA + H(+)</text>
        <dbReference type="Rhea" id="RHEA:12665"/>
        <dbReference type="ChEBI" id="CHEBI:15378"/>
        <dbReference type="ChEBI" id="CHEBI:57287"/>
        <dbReference type="ChEBI" id="CHEBI:57288"/>
        <dbReference type="ChEBI" id="CHEBI:57921"/>
        <dbReference type="ChEBI" id="CHEBI:77452"/>
        <dbReference type="EC" id="2.3.1.81"/>
    </reaction>
</comment>
<accession>A0A167GPY6</accession>
<dbReference type="PANTHER" id="PTHR11104">
    <property type="entry name" value="AMINOGLYCOSIDE N3-ACETYLTRANSFERASE"/>
    <property type="match status" value="1"/>
</dbReference>
<evidence type="ECO:0000256" key="2">
    <source>
        <dbReference type="ARBA" id="ARBA00022679"/>
    </source>
</evidence>
<protein>
    <recommendedName>
        <fullName evidence="4">Aminoglycoside N(3)-acetyltransferase</fullName>
        <ecNumber evidence="4">2.3.1.-</ecNumber>
    </recommendedName>
</protein>
<proteinExistence type="inferred from homology"/>
<organism evidence="5 6">
    <name type="scientific">Paenibacillus crassostreae</name>
    <dbReference type="NCBI Taxonomy" id="1763538"/>
    <lineage>
        <taxon>Bacteria</taxon>
        <taxon>Bacillati</taxon>
        <taxon>Bacillota</taxon>
        <taxon>Bacilli</taxon>
        <taxon>Bacillales</taxon>
        <taxon>Paenibacillaceae</taxon>
        <taxon>Paenibacillus</taxon>
    </lineage>
</organism>
<keyword evidence="2 4" id="KW-0808">Transferase</keyword>
<evidence type="ECO:0000256" key="1">
    <source>
        <dbReference type="ARBA" id="ARBA00006383"/>
    </source>
</evidence>
<gene>
    <name evidence="5" type="ORF">PNBC_00030</name>
</gene>
<dbReference type="AlphaFoldDB" id="A0A167GPY6"/>
<dbReference type="EC" id="2.3.1.-" evidence="4"/>
<reference evidence="5 6" key="1">
    <citation type="submission" date="2016-02" db="EMBL/GenBank/DDBJ databases">
        <title>Paenibacillus sp. LPB0068, isolated from Crassostrea gigas.</title>
        <authorList>
            <person name="Shin S.-K."/>
            <person name="Yi H."/>
        </authorList>
    </citation>
    <scope>NUCLEOTIDE SEQUENCE [LARGE SCALE GENOMIC DNA]</scope>
    <source>
        <strain evidence="5 6">LPB0068</strain>
    </source>
</reference>
<evidence type="ECO:0000313" key="6">
    <source>
        <dbReference type="Proteomes" id="UP000077134"/>
    </source>
</evidence>
<dbReference type="InterPro" id="IPR028345">
    <property type="entry name" value="Antibiotic_NAT-like"/>
</dbReference>
<evidence type="ECO:0000313" key="5">
    <source>
        <dbReference type="EMBL" id="OAB77790.1"/>
    </source>
</evidence>
<dbReference type="GO" id="GO:0046677">
    <property type="term" value="P:response to antibiotic"/>
    <property type="evidence" value="ECO:0007669"/>
    <property type="project" value="UniProtKB-KW"/>
</dbReference>
<name>A0A167GPY6_9BACL</name>
<evidence type="ECO:0000256" key="4">
    <source>
        <dbReference type="RuleBase" id="RU365031"/>
    </source>
</evidence>
<comment type="caution">
    <text evidence="5">The sequence shown here is derived from an EMBL/GenBank/DDBJ whole genome shotgun (WGS) entry which is preliminary data.</text>
</comment>
<dbReference type="RefSeq" id="WP_068653973.1">
    <property type="nucleotide sequence ID" value="NZ_CP017770.1"/>
</dbReference>
<sequence>MIIDRPITSNDIIRDCINIGIHPGMILLVHSSLKSIGGWIVGGAEAVIIALQNVLGDEGTLIMPTQSPNLTDPETWMNPPVDPQWWDLVRESMPPYDPEFTLTSGMGIIPETFRKQSGVVRSAHPHVSFAAKGRLARNLMESHPLDYCLGENSPLARMVEAGAYVLLLGTDHDKNTTFHLAEYRASYRGKKHIESKAPIKGELNTEWRSFQDINFHSEDFHLLGNDFERNCHDSYKRGRIGQASCMLASQQDLVNYAVPWLEYNR</sequence>
<evidence type="ECO:0000256" key="3">
    <source>
        <dbReference type="ARBA" id="ARBA00023315"/>
    </source>
</evidence>
<dbReference type="Proteomes" id="UP000077134">
    <property type="component" value="Unassembled WGS sequence"/>
</dbReference>
<keyword evidence="6" id="KW-1185">Reference proteome</keyword>
<dbReference type="Pfam" id="PF02522">
    <property type="entry name" value="Antibiotic_NAT"/>
    <property type="match status" value="1"/>
</dbReference>
<dbReference type="SUPFAM" id="SSF110710">
    <property type="entry name" value="TTHA0583/YokD-like"/>
    <property type="match status" value="1"/>
</dbReference>
<keyword evidence="4" id="KW-0046">Antibiotic resistance</keyword>
<dbReference type="EMBL" id="LSFN01000001">
    <property type="protein sequence ID" value="OAB77790.1"/>
    <property type="molecule type" value="Genomic_DNA"/>
</dbReference>
<keyword evidence="3 4" id="KW-0012">Acyltransferase</keyword>
<comment type="similarity">
    <text evidence="1 4">Belongs to the antibiotic N-acetyltransferase family.</text>
</comment>
<dbReference type="KEGG" id="pcx:LPB68_06950"/>
<dbReference type="GO" id="GO:0046353">
    <property type="term" value="F:aminoglycoside 3-N-acetyltransferase activity"/>
    <property type="evidence" value="ECO:0007669"/>
    <property type="project" value="UniProtKB-EC"/>
</dbReference>